<evidence type="ECO:0000313" key="4">
    <source>
        <dbReference type="Proteomes" id="UP000595332"/>
    </source>
</evidence>
<dbReference type="KEGG" id="njp:NEJAP_2953"/>
<dbReference type="EMBL" id="AP014546">
    <property type="protein sequence ID" value="BBB30893.1"/>
    <property type="molecule type" value="Genomic_DNA"/>
</dbReference>
<feature type="domain" description="F5/8 type C" evidence="2">
    <location>
        <begin position="70"/>
        <end position="172"/>
    </location>
</feature>
<sequence length="187" mass="21171">MKTFIFFCLLFSSLASAEQIMNIHLKNGQISKFNINDIKKITYVSKKEIHNVALASKGAIATDNGSYTYGGDNQSSSRVIDGNEKTFWCGIEGNTPQTLNIIFRKKYNISRIRIAEAGGFIKNAKLYYFDGNEYVYFHTINKNKLNYKKSFPSVVTGRIKLVINNFSAPNSWSNKTVCVRSFEVFGN</sequence>
<dbReference type="SUPFAM" id="SSF49785">
    <property type="entry name" value="Galactose-binding domain-like"/>
    <property type="match status" value="1"/>
</dbReference>
<dbReference type="Gene3D" id="2.60.120.260">
    <property type="entry name" value="Galactose-binding domain-like"/>
    <property type="match status" value="1"/>
</dbReference>
<evidence type="ECO:0000256" key="1">
    <source>
        <dbReference type="SAM" id="SignalP"/>
    </source>
</evidence>
<reference evidence="3 4" key="1">
    <citation type="journal article" date="2008" name="Int. J. Syst. Evol. Microbiol.">
        <title>Neptunomonas japonica sp. nov., an Osedax japonicus symbiont-like bacterium isolated from sediment adjacent to sperm whale carcasses off Kagoshima, Japan.</title>
        <authorList>
            <person name="Miyazaki M."/>
            <person name="Nogi Y."/>
            <person name="Fujiwara Y."/>
            <person name="Kawato M."/>
            <person name="Kubokawa K."/>
            <person name="Horikoshi K."/>
        </authorList>
    </citation>
    <scope>NUCLEOTIDE SEQUENCE [LARGE SCALE GENOMIC DNA]</scope>
    <source>
        <strain evidence="3 4">JAMM 1380</strain>
    </source>
</reference>
<feature type="chain" id="PRO_5032756960" description="F5/8 type C domain-containing protein" evidence="1">
    <location>
        <begin position="18"/>
        <end position="187"/>
    </location>
</feature>
<dbReference type="RefSeq" id="WP_201348046.1">
    <property type="nucleotide sequence ID" value="NZ_AP014546.1"/>
</dbReference>
<dbReference type="InterPro" id="IPR008979">
    <property type="entry name" value="Galactose-bd-like_sf"/>
</dbReference>
<accession>A0A7R6PJT4</accession>
<dbReference type="InterPro" id="IPR000421">
    <property type="entry name" value="FA58C"/>
</dbReference>
<evidence type="ECO:0000313" key="3">
    <source>
        <dbReference type="EMBL" id="BBB30893.1"/>
    </source>
</evidence>
<keyword evidence="4" id="KW-1185">Reference proteome</keyword>
<organism evidence="3 4">
    <name type="scientific">Neptunomonas japonica JAMM 1380</name>
    <dbReference type="NCBI Taxonomy" id="1441457"/>
    <lineage>
        <taxon>Bacteria</taxon>
        <taxon>Pseudomonadati</taxon>
        <taxon>Pseudomonadota</taxon>
        <taxon>Gammaproteobacteria</taxon>
        <taxon>Oceanospirillales</taxon>
        <taxon>Oceanospirillaceae</taxon>
        <taxon>Neptunomonas</taxon>
    </lineage>
</organism>
<feature type="signal peptide" evidence="1">
    <location>
        <begin position="1"/>
        <end position="17"/>
    </location>
</feature>
<name>A0A7R6PJT4_9GAMM</name>
<evidence type="ECO:0000259" key="2">
    <source>
        <dbReference type="Pfam" id="PF00754"/>
    </source>
</evidence>
<gene>
    <name evidence="3" type="ORF">NEJAP_2953</name>
</gene>
<dbReference type="Pfam" id="PF00754">
    <property type="entry name" value="F5_F8_type_C"/>
    <property type="match status" value="1"/>
</dbReference>
<keyword evidence="1" id="KW-0732">Signal</keyword>
<proteinExistence type="predicted"/>
<dbReference type="Proteomes" id="UP000595332">
    <property type="component" value="Chromosome"/>
</dbReference>
<dbReference type="AlphaFoldDB" id="A0A7R6PJT4"/>
<protein>
    <recommendedName>
        <fullName evidence="2">F5/8 type C domain-containing protein</fullName>
    </recommendedName>
</protein>